<evidence type="ECO:0000259" key="4">
    <source>
        <dbReference type="Pfam" id="PF00593"/>
    </source>
</evidence>
<reference evidence="5 6" key="1">
    <citation type="journal article" date="2016" name="Nat. Commun.">
        <title>Thousands of microbial genomes shed light on interconnected biogeochemical processes in an aquifer system.</title>
        <authorList>
            <person name="Anantharaman K."/>
            <person name="Brown C.T."/>
            <person name="Hug L.A."/>
            <person name="Sharon I."/>
            <person name="Castelle C.J."/>
            <person name="Probst A.J."/>
            <person name="Thomas B.C."/>
            <person name="Singh A."/>
            <person name="Wilkins M.J."/>
            <person name="Karaoz U."/>
            <person name="Brodie E.L."/>
            <person name="Williams K.H."/>
            <person name="Hubbard S.S."/>
            <person name="Banfield J.F."/>
        </authorList>
    </citation>
    <scope>NUCLEOTIDE SEQUENCE [LARGE SCALE GENOMIC DNA]</scope>
</reference>
<dbReference type="Proteomes" id="UP000178943">
    <property type="component" value="Unassembled WGS sequence"/>
</dbReference>
<evidence type="ECO:0000256" key="2">
    <source>
        <dbReference type="ARBA" id="ARBA00023136"/>
    </source>
</evidence>
<comment type="caution">
    <text evidence="5">The sequence shown here is derived from an EMBL/GenBank/DDBJ whole genome shotgun (WGS) entry which is preliminary data.</text>
</comment>
<dbReference type="STRING" id="1817863.A2Y62_19500"/>
<evidence type="ECO:0000256" key="3">
    <source>
        <dbReference type="ARBA" id="ARBA00023237"/>
    </source>
</evidence>
<dbReference type="InterPro" id="IPR000531">
    <property type="entry name" value="Beta-barrel_TonB"/>
</dbReference>
<feature type="domain" description="TonB-dependent receptor-like beta-barrel" evidence="4">
    <location>
        <begin position="18"/>
        <end position="201"/>
    </location>
</feature>
<protein>
    <recommendedName>
        <fullName evidence="4">TonB-dependent receptor-like beta-barrel domain-containing protein</fullName>
    </recommendedName>
</protein>
<keyword evidence="3" id="KW-0998">Cell outer membrane</keyword>
<name>A0A1F5VXY0_9BACT</name>
<comment type="subcellular location">
    <subcellularLocation>
        <location evidence="1">Cell outer membrane</location>
    </subcellularLocation>
</comment>
<dbReference type="Gene3D" id="2.40.170.20">
    <property type="entry name" value="TonB-dependent receptor, beta-barrel domain"/>
    <property type="match status" value="1"/>
</dbReference>
<gene>
    <name evidence="5" type="ORF">A2Y62_19500</name>
</gene>
<dbReference type="EMBL" id="MFGW01000016">
    <property type="protein sequence ID" value="OGF68137.1"/>
    <property type="molecule type" value="Genomic_DNA"/>
</dbReference>
<keyword evidence="2" id="KW-0472">Membrane</keyword>
<evidence type="ECO:0000313" key="5">
    <source>
        <dbReference type="EMBL" id="OGF68137.1"/>
    </source>
</evidence>
<dbReference type="AlphaFoldDB" id="A0A1F5VXY0"/>
<dbReference type="SUPFAM" id="SSF56935">
    <property type="entry name" value="Porins"/>
    <property type="match status" value="1"/>
</dbReference>
<dbReference type="GO" id="GO:0009279">
    <property type="term" value="C:cell outer membrane"/>
    <property type="evidence" value="ECO:0007669"/>
    <property type="project" value="UniProtKB-SubCell"/>
</dbReference>
<organism evidence="5 6">
    <name type="scientific">Candidatus Fischerbacteria bacterium RBG_13_37_8</name>
    <dbReference type="NCBI Taxonomy" id="1817863"/>
    <lineage>
        <taxon>Bacteria</taxon>
        <taxon>Candidatus Fischeribacteriota</taxon>
    </lineage>
</organism>
<dbReference type="Pfam" id="PF00593">
    <property type="entry name" value="TonB_dep_Rec_b-barrel"/>
    <property type="match status" value="1"/>
</dbReference>
<evidence type="ECO:0000256" key="1">
    <source>
        <dbReference type="ARBA" id="ARBA00004442"/>
    </source>
</evidence>
<evidence type="ECO:0000313" key="6">
    <source>
        <dbReference type="Proteomes" id="UP000178943"/>
    </source>
</evidence>
<proteinExistence type="predicted"/>
<dbReference type="InterPro" id="IPR036942">
    <property type="entry name" value="Beta-barrel_TonB_sf"/>
</dbReference>
<sequence length="204" mass="23162">MAEDRRQANPDAITFNEYQETERISTGLVGKYSINEDQFIAFNSYFRHTKWVESVPSSIIHRNYNTPGFSLQYYCSTNIGQFKNSISIGADFGWQSFDDYRHPNLGNTVEGPELLSDQFFSQSGQGIYIVDRLEINPQWSITANLRYDRIYNKLDDNLKVDGVDLSGNASFSKSTGKIGFAWNPRSDFGLYGNWGTGFIPPATD</sequence>
<accession>A0A1F5VXY0</accession>